<evidence type="ECO:0000313" key="2">
    <source>
        <dbReference type="EMBL" id="CAH2277632.1"/>
    </source>
</evidence>
<evidence type="ECO:0000256" key="1">
    <source>
        <dbReference type="SAM" id="MobiDB-lite"/>
    </source>
</evidence>
<dbReference type="Gene3D" id="3.30.70.1820">
    <property type="entry name" value="L1 transposable element, RRM domain"/>
    <property type="match status" value="1"/>
</dbReference>
<protein>
    <submittedName>
        <fullName evidence="2">Uncharacterized protein</fullName>
    </submittedName>
</protein>
<organism evidence="2 3">
    <name type="scientific">Pelobates cultripes</name>
    <name type="common">Western spadefoot toad</name>
    <dbReference type="NCBI Taxonomy" id="61616"/>
    <lineage>
        <taxon>Eukaryota</taxon>
        <taxon>Metazoa</taxon>
        <taxon>Chordata</taxon>
        <taxon>Craniata</taxon>
        <taxon>Vertebrata</taxon>
        <taxon>Euteleostomi</taxon>
        <taxon>Amphibia</taxon>
        <taxon>Batrachia</taxon>
        <taxon>Anura</taxon>
        <taxon>Pelobatoidea</taxon>
        <taxon>Pelobatidae</taxon>
        <taxon>Pelobates</taxon>
    </lineage>
</organism>
<dbReference type="EMBL" id="OW240914">
    <property type="protein sequence ID" value="CAH2277632.1"/>
    <property type="molecule type" value="Genomic_DNA"/>
</dbReference>
<feature type="region of interest" description="Disordered" evidence="1">
    <location>
        <begin position="14"/>
        <end position="37"/>
    </location>
</feature>
<dbReference type="Proteomes" id="UP001295444">
    <property type="component" value="Chromosome 03"/>
</dbReference>
<keyword evidence="3" id="KW-1185">Reference proteome</keyword>
<gene>
    <name evidence="2" type="ORF">PECUL_23A000576</name>
</gene>
<evidence type="ECO:0000313" key="3">
    <source>
        <dbReference type="Proteomes" id="UP001295444"/>
    </source>
</evidence>
<reference evidence="2" key="1">
    <citation type="submission" date="2022-03" db="EMBL/GenBank/DDBJ databases">
        <authorList>
            <person name="Alioto T."/>
            <person name="Alioto T."/>
            <person name="Gomez Garrido J."/>
        </authorList>
    </citation>
    <scope>NUCLEOTIDE SEQUENCE</scope>
</reference>
<accession>A0AAD1VXX9</accession>
<proteinExistence type="predicted"/>
<name>A0AAD1VXX9_PELCU</name>
<dbReference type="AlphaFoldDB" id="A0AAD1VXX9"/>
<sequence length="201" mass="22100">MSGPMDEFLQSQTGLTHEAQGPVKAPTSPAYTASDHDQPTIADIGAEIRQLAAAMVTKNDLQTLATTLSASITTAVTALQNDLDTQKGCIQMLEHQAQSAHQLATATDTAVAKQGNMLLALRRQVEHLDNRSRRSNIKVRGMPESEDGEKAEELLTGLFRFIMGDDAPAEMRFDRAHWALRPRLREGDPTRYYLLSPLLFA</sequence>